<dbReference type="AlphaFoldDB" id="A0AAE1YX53"/>
<comment type="caution">
    <text evidence="10">The sequence shown here is derived from an EMBL/GenBank/DDBJ whole genome shotgun (WGS) entry which is preliminary data.</text>
</comment>
<evidence type="ECO:0000256" key="3">
    <source>
        <dbReference type="ARBA" id="ARBA00022737"/>
    </source>
</evidence>
<keyword evidence="11" id="KW-1185">Reference proteome</keyword>
<dbReference type="Gene3D" id="1.10.10.10">
    <property type="entry name" value="Winged helix-like DNA-binding domain superfamily/Winged helix DNA-binding domain"/>
    <property type="match status" value="1"/>
</dbReference>
<dbReference type="SUPFAM" id="SSF52540">
    <property type="entry name" value="P-loop containing nucleoside triphosphate hydrolases"/>
    <property type="match status" value="1"/>
</dbReference>
<evidence type="ECO:0000313" key="11">
    <source>
        <dbReference type="Proteomes" id="UP001293254"/>
    </source>
</evidence>
<reference evidence="10" key="2">
    <citation type="journal article" date="2024" name="Plant">
        <title>Genomic evolution and insights into agronomic trait innovations of Sesamum species.</title>
        <authorList>
            <person name="Miao H."/>
            <person name="Wang L."/>
            <person name="Qu L."/>
            <person name="Liu H."/>
            <person name="Sun Y."/>
            <person name="Le M."/>
            <person name="Wang Q."/>
            <person name="Wei S."/>
            <person name="Zheng Y."/>
            <person name="Lin W."/>
            <person name="Duan Y."/>
            <person name="Cao H."/>
            <person name="Xiong S."/>
            <person name="Wang X."/>
            <person name="Wei L."/>
            <person name="Li C."/>
            <person name="Ma Q."/>
            <person name="Ju M."/>
            <person name="Zhao R."/>
            <person name="Li G."/>
            <person name="Mu C."/>
            <person name="Tian Q."/>
            <person name="Mei H."/>
            <person name="Zhang T."/>
            <person name="Gao T."/>
            <person name="Zhang H."/>
        </authorList>
    </citation>
    <scope>NUCLEOTIDE SEQUENCE</scope>
    <source>
        <strain evidence="10">3651</strain>
    </source>
</reference>
<dbReference type="InterPro" id="IPR002182">
    <property type="entry name" value="NB-ARC"/>
</dbReference>
<reference evidence="10" key="1">
    <citation type="submission" date="2020-06" db="EMBL/GenBank/DDBJ databases">
        <authorList>
            <person name="Li T."/>
            <person name="Hu X."/>
            <person name="Zhang T."/>
            <person name="Song X."/>
            <person name="Zhang H."/>
            <person name="Dai N."/>
            <person name="Sheng W."/>
            <person name="Hou X."/>
            <person name="Wei L."/>
        </authorList>
    </citation>
    <scope>NUCLEOTIDE SEQUENCE</scope>
    <source>
        <strain evidence="10">3651</strain>
        <tissue evidence="10">Leaf</tissue>
    </source>
</reference>
<comment type="similarity">
    <text evidence="1">Belongs to the disease resistance NB-LRR family.</text>
</comment>
<evidence type="ECO:0000313" key="10">
    <source>
        <dbReference type="EMBL" id="KAK4438044.1"/>
    </source>
</evidence>
<evidence type="ECO:0000259" key="7">
    <source>
        <dbReference type="Pfam" id="PF00931"/>
    </source>
</evidence>
<feature type="domain" description="Disease resistance N-terminal" evidence="8">
    <location>
        <begin position="10"/>
        <end position="95"/>
    </location>
</feature>
<keyword evidence="4" id="KW-0547">Nucleotide-binding</keyword>
<evidence type="ECO:0000259" key="8">
    <source>
        <dbReference type="Pfam" id="PF18052"/>
    </source>
</evidence>
<dbReference type="Gene3D" id="1.20.5.4130">
    <property type="match status" value="1"/>
</dbReference>
<dbReference type="Pfam" id="PF00931">
    <property type="entry name" value="NB-ARC"/>
    <property type="match status" value="1"/>
</dbReference>
<sequence>MAEIVLAPLLQVVFDKIADPVLQEFSDYFELDDRFKKLQRILPMAQAVIQDAEERQATDKAVRIWLSELKDAACRVEDLIEEFTYRQKGRRSKSVNFIKNRRVLDDLLEALVEGLKLPLAERNVVGRKFDTRETSSFVVGSEVCGRSEERRKVLEMLLESSGERSCVVSIVGSPGIGKSTLAQMVYNDDEVKRGFDLRIWVYVSPDFKVKRIIKAAIESATGRKCDLEELDALQFKLWDILHKRRFLLVLDDIWNEDKDEWDKLRPLFSYGFDGSRILVTTRSQKIAMIIGPSNLAYHLKGLCEEDCWALFRKRAFLDQLEEDNHPNLVVVGKQLVKKCRGLPLAAKVLGGLMRFKKEETDWLHVQNSDLWGLRDFRTGVFPALLVSYLHLPPYLKHCFVFCSIFPKNQEFERKTVIHMWMAHGFILSDGQSKALEDIGNEYFNETACGCLYLKKLKNVKVVL</sequence>
<name>A0AAE1YX53_9LAMI</name>
<dbReference type="PRINTS" id="PR00364">
    <property type="entry name" value="DISEASERSIST"/>
</dbReference>
<keyword evidence="3" id="KW-0677">Repeat</keyword>
<dbReference type="Proteomes" id="UP001293254">
    <property type="component" value="Unassembled WGS sequence"/>
</dbReference>
<evidence type="ECO:0000259" key="9">
    <source>
        <dbReference type="Pfam" id="PF23559"/>
    </source>
</evidence>
<dbReference type="InterPro" id="IPR058922">
    <property type="entry name" value="WHD_DRP"/>
</dbReference>
<feature type="domain" description="Disease resistance protein winged helix" evidence="9">
    <location>
        <begin position="404"/>
        <end position="446"/>
    </location>
</feature>
<dbReference type="GO" id="GO:0043531">
    <property type="term" value="F:ADP binding"/>
    <property type="evidence" value="ECO:0007669"/>
    <property type="project" value="InterPro"/>
</dbReference>
<evidence type="ECO:0000256" key="1">
    <source>
        <dbReference type="ARBA" id="ARBA00008894"/>
    </source>
</evidence>
<dbReference type="PANTHER" id="PTHR36766:SF48">
    <property type="entry name" value="DISEASE RESISTANCE PROTEIN RGA3"/>
    <property type="match status" value="1"/>
</dbReference>
<feature type="domain" description="NB-ARC" evidence="7">
    <location>
        <begin position="150"/>
        <end position="319"/>
    </location>
</feature>
<dbReference type="EMBL" id="JACGWO010000001">
    <property type="protein sequence ID" value="KAK4438044.1"/>
    <property type="molecule type" value="Genomic_DNA"/>
</dbReference>
<dbReference type="Gene3D" id="1.10.8.430">
    <property type="entry name" value="Helical domain of apoptotic protease-activating factors"/>
    <property type="match status" value="1"/>
</dbReference>
<proteinExistence type="inferred from homology"/>
<protein>
    <submittedName>
        <fullName evidence="10">Disease resistance protein RGA3</fullName>
    </submittedName>
</protein>
<dbReference type="Gene3D" id="3.40.50.300">
    <property type="entry name" value="P-loop containing nucleotide triphosphate hydrolases"/>
    <property type="match status" value="1"/>
</dbReference>
<dbReference type="InterPro" id="IPR041118">
    <property type="entry name" value="Rx_N"/>
</dbReference>
<dbReference type="FunFam" id="3.40.50.300:FF:001091">
    <property type="entry name" value="Probable disease resistance protein At1g61300"/>
    <property type="match status" value="1"/>
</dbReference>
<dbReference type="PANTHER" id="PTHR36766">
    <property type="entry name" value="PLANT BROAD-SPECTRUM MILDEW RESISTANCE PROTEIN RPW8"/>
    <property type="match status" value="1"/>
</dbReference>
<dbReference type="GO" id="GO:0005524">
    <property type="term" value="F:ATP binding"/>
    <property type="evidence" value="ECO:0007669"/>
    <property type="project" value="UniProtKB-KW"/>
</dbReference>
<dbReference type="Pfam" id="PF18052">
    <property type="entry name" value="Rx_N"/>
    <property type="match status" value="1"/>
</dbReference>
<evidence type="ECO:0000256" key="6">
    <source>
        <dbReference type="ARBA" id="ARBA00022840"/>
    </source>
</evidence>
<dbReference type="Pfam" id="PF23559">
    <property type="entry name" value="WHD_DRP"/>
    <property type="match status" value="1"/>
</dbReference>
<keyword evidence="6" id="KW-0067">ATP-binding</keyword>
<accession>A0AAE1YX53</accession>
<evidence type="ECO:0000256" key="2">
    <source>
        <dbReference type="ARBA" id="ARBA00022614"/>
    </source>
</evidence>
<evidence type="ECO:0000256" key="4">
    <source>
        <dbReference type="ARBA" id="ARBA00022741"/>
    </source>
</evidence>
<organism evidence="10 11">
    <name type="scientific">Sesamum alatum</name>
    <dbReference type="NCBI Taxonomy" id="300844"/>
    <lineage>
        <taxon>Eukaryota</taxon>
        <taxon>Viridiplantae</taxon>
        <taxon>Streptophyta</taxon>
        <taxon>Embryophyta</taxon>
        <taxon>Tracheophyta</taxon>
        <taxon>Spermatophyta</taxon>
        <taxon>Magnoliopsida</taxon>
        <taxon>eudicotyledons</taxon>
        <taxon>Gunneridae</taxon>
        <taxon>Pentapetalae</taxon>
        <taxon>asterids</taxon>
        <taxon>lamiids</taxon>
        <taxon>Lamiales</taxon>
        <taxon>Pedaliaceae</taxon>
        <taxon>Sesamum</taxon>
    </lineage>
</organism>
<dbReference type="InterPro" id="IPR036388">
    <property type="entry name" value="WH-like_DNA-bd_sf"/>
</dbReference>
<keyword evidence="5" id="KW-0611">Plant defense</keyword>
<keyword evidence="2" id="KW-0433">Leucine-rich repeat</keyword>
<dbReference type="InterPro" id="IPR042197">
    <property type="entry name" value="Apaf_helical"/>
</dbReference>
<gene>
    <name evidence="10" type="ORF">Salat_0138500</name>
</gene>
<dbReference type="InterPro" id="IPR027417">
    <property type="entry name" value="P-loop_NTPase"/>
</dbReference>
<dbReference type="GO" id="GO:0006952">
    <property type="term" value="P:defense response"/>
    <property type="evidence" value="ECO:0007669"/>
    <property type="project" value="UniProtKB-KW"/>
</dbReference>
<evidence type="ECO:0000256" key="5">
    <source>
        <dbReference type="ARBA" id="ARBA00022821"/>
    </source>
</evidence>